<dbReference type="RefSeq" id="WP_345702772.1">
    <property type="nucleotide sequence ID" value="NZ_BAABJP010000008.1"/>
</dbReference>
<evidence type="ECO:0000256" key="1">
    <source>
        <dbReference type="SAM" id="MobiDB-lite"/>
    </source>
</evidence>
<reference evidence="4" key="1">
    <citation type="journal article" date="2019" name="Int. J. Syst. Evol. Microbiol.">
        <title>The Global Catalogue of Microorganisms (GCM) 10K type strain sequencing project: providing services to taxonomists for standard genome sequencing and annotation.</title>
        <authorList>
            <consortium name="The Broad Institute Genomics Platform"/>
            <consortium name="The Broad Institute Genome Sequencing Center for Infectious Disease"/>
            <person name="Wu L."/>
            <person name="Ma J."/>
        </authorList>
    </citation>
    <scope>NUCLEOTIDE SEQUENCE [LARGE SCALE GENOMIC DNA]</scope>
    <source>
        <strain evidence="4">JCM 18303</strain>
    </source>
</reference>
<dbReference type="InterPro" id="IPR041657">
    <property type="entry name" value="HTH_17"/>
</dbReference>
<feature type="region of interest" description="Disordered" evidence="1">
    <location>
        <begin position="1"/>
        <end position="25"/>
    </location>
</feature>
<proteinExistence type="predicted"/>
<protein>
    <recommendedName>
        <fullName evidence="2">Helix-turn-helix domain-containing protein</fullName>
    </recommendedName>
</protein>
<sequence>MTMRGAQRGDGDSTRHPPTGRQEHKGACVMGCQCCGNSSDKPANAKTFYTVAETARLLRVDPATIYRAIREDVFPSIRVRSRYIVPAVAIEEMAAQAAETGCCVDVAAIAAERRLARDVARIFNKDDS</sequence>
<name>A0ABP9PYN9_9PSEU</name>
<dbReference type="EMBL" id="BAABJP010000008">
    <property type="protein sequence ID" value="GAA5154256.1"/>
    <property type="molecule type" value="Genomic_DNA"/>
</dbReference>
<dbReference type="Pfam" id="PF12728">
    <property type="entry name" value="HTH_17"/>
    <property type="match status" value="1"/>
</dbReference>
<evidence type="ECO:0000313" key="3">
    <source>
        <dbReference type="EMBL" id="GAA5154256.1"/>
    </source>
</evidence>
<dbReference type="Proteomes" id="UP001428817">
    <property type="component" value="Unassembled WGS sequence"/>
</dbReference>
<feature type="domain" description="Helix-turn-helix" evidence="2">
    <location>
        <begin position="48"/>
        <end position="96"/>
    </location>
</feature>
<evidence type="ECO:0000259" key="2">
    <source>
        <dbReference type="Pfam" id="PF12728"/>
    </source>
</evidence>
<organism evidence="3 4">
    <name type="scientific">Pseudonocardia eucalypti</name>
    <dbReference type="NCBI Taxonomy" id="648755"/>
    <lineage>
        <taxon>Bacteria</taxon>
        <taxon>Bacillati</taxon>
        <taxon>Actinomycetota</taxon>
        <taxon>Actinomycetes</taxon>
        <taxon>Pseudonocardiales</taxon>
        <taxon>Pseudonocardiaceae</taxon>
        <taxon>Pseudonocardia</taxon>
    </lineage>
</organism>
<comment type="caution">
    <text evidence="3">The sequence shown here is derived from an EMBL/GenBank/DDBJ whole genome shotgun (WGS) entry which is preliminary data.</text>
</comment>
<accession>A0ABP9PYN9</accession>
<keyword evidence="4" id="KW-1185">Reference proteome</keyword>
<gene>
    <name evidence="3" type="ORF">GCM10023321_25770</name>
</gene>
<evidence type="ECO:0000313" key="4">
    <source>
        <dbReference type="Proteomes" id="UP001428817"/>
    </source>
</evidence>
<feature type="compositionally biased region" description="Basic and acidic residues" evidence="1">
    <location>
        <begin position="7"/>
        <end position="25"/>
    </location>
</feature>